<comment type="caution">
    <text evidence="4">Lacks conserved residue(s) required for the propagation of feature annotation.</text>
</comment>
<dbReference type="GO" id="GO:0016042">
    <property type="term" value="P:lipid catabolic process"/>
    <property type="evidence" value="ECO:0007669"/>
    <property type="project" value="UniProtKB-UniRule"/>
</dbReference>
<evidence type="ECO:0000256" key="4">
    <source>
        <dbReference type="PROSITE-ProRule" id="PRU01161"/>
    </source>
</evidence>
<feature type="short sequence motif" description="DGA/G" evidence="4">
    <location>
        <begin position="149"/>
        <end position="151"/>
    </location>
</feature>
<reference evidence="6" key="1">
    <citation type="journal article" date="2020" name="mSystems">
        <title>Genome- and Community-Level Interaction Insights into Carbon Utilization and Element Cycling Functions of Hydrothermarchaeota in Hydrothermal Sediment.</title>
        <authorList>
            <person name="Zhou Z."/>
            <person name="Liu Y."/>
            <person name="Xu W."/>
            <person name="Pan J."/>
            <person name="Luo Z.H."/>
            <person name="Li M."/>
        </authorList>
    </citation>
    <scope>NUCLEOTIDE SEQUENCE [LARGE SCALE GENOMIC DNA]</scope>
    <source>
        <strain evidence="6">HyVt-513</strain>
    </source>
</reference>
<proteinExistence type="predicted"/>
<dbReference type="Pfam" id="PF01734">
    <property type="entry name" value="Patatin"/>
    <property type="match status" value="1"/>
</dbReference>
<dbReference type="Gene3D" id="3.40.1090.10">
    <property type="entry name" value="Cytosolic phospholipase A2 catalytic domain"/>
    <property type="match status" value="2"/>
</dbReference>
<dbReference type="SUPFAM" id="SSF52151">
    <property type="entry name" value="FabD/lysophospholipase-like"/>
    <property type="match status" value="1"/>
</dbReference>
<evidence type="ECO:0000259" key="5">
    <source>
        <dbReference type="PROSITE" id="PS51635"/>
    </source>
</evidence>
<gene>
    <name evidence="6" type="ORF">ENJ74_01295</name>
</gene>
<keyword evidence="2 4" id="KW-0442">Lipid degradation</keyword>
<accession>A0A7V2SKM4</accession>
<evidence type="ECO:0000313" key="6">
    <source>
        <dbReference type="EMBL" id="HFC03483.1"/>
    </source>
</evidence>
<dbReference type="InterPro" id="IPR002641">
    <property type="entry name" value="PNPLA_dom"/>
</dbReference>
<dbReference type="PANTHER" id="PTHR14226">
    <property type="entry name" value="NEUROPATHY TARGET ESTERASE/SWISS CHEESE D.MELANOGASTER"/>
    <property type="match status" value="1"/>
</dbReference>
<name>A0A7V2SKM4_9BACT</name>
<protein>
    <recommendedName>
        <fullName evidence="5">PNPLA domain-containing protein</fullName>
    </recommendedName>
</protein>
<evidence type="ECO:0000256" key="3">
    <source>
        <dbReference type="ARBA" id="ARBA00023098"/>
    </source>
</evidence>
<dbReference type="EMBL" id="DRNO01000090">
    <property type="protein sequence ID" value="HFC03483.1"/>
    <property type="molecule type" value="Genomic_DNA"/>
</dbReference>
<organism evidence="6">
    <name type="scientific">Nitratifractor salsuginis</name>
    <dbReference type="NCBI Taxonomy" id="269261"/>
    <lineage>
        <taxon>Bacteria</taxon>
        <taxon>Pseudomonadati</taxon>
        <taxon>Campylobacterota</taxon>
        <taxon>Epsilonproteobacteria</taxon>
        <taxon>Campylobacterales</taxon>
        <taxon>Sulfurovaceae</taxon>
        <taxon>Nitratifractor</taxon>
    </lineage>
</organism>
<dbReference type="InterPro" id="IPR050301">
    <property type="entry name" value="NTE"/>
</dbReference>
<dbReference type="InterPro" id="IPR016035">
    <property type="entry name" value="Acyl_Trfase/lysoPLipase"/>
</dbReference>
<feature type="domain" description="PNPLA" evidence="5">
    <location>
        <begin position="5"/>
        <end position="162"/>
    </location>
</feature>
<feature type="active site" description="Nucleophile" evidence="4">
    <location>
        <position position="38"/>
    </location>
</feature>
<dbReference type="PANTHER" id="PTHR14226:SF78">
    <property type="entry name" value="SLR0060 PROTEIN"/>
    <property type="match status" value="1"/>
</dbReference>
<dbReference type="PROSITE" id="PS51635">
    <property type="entry name" value="PNPLA"/>
    <property type="match status" value="1"/>
</dbReference>
<keyword evidence="3 4" id="KW-0443">Lipid metabolism</keyword>
<keyword evidence="1 4" id="KW-0378">Hydrolase</keyword>
<dbReference type="GO" id="GO:0016787">
    <property type="term" value="F:hydrolase activity"/>
    <property type="evidence" value="ECO:0007669"/>
    <property type="project" value="UniProtKB-UniRule"/>
</dbReference>
<comment type="caution">
    <text evidence="6">The sequence shown here is derived from an EMBL/GenBank/DDBJ whole genome shotgun (WGS) entry which is preliminary data.</text>
</comment>
<evidence type="ECO:0000256" key="1">
    <source>
        <dbReference type="ARBA" id="ARBA00022801"/>
    </source>
</evidence>
<evidence type="ECO:0000256" key="2">
    <source>
        <dbReference type="ARBA" id="ARBA00022963"/>
    </source>
</evidence>
<feature type="short sequence motif" description="GXSXG" evidence="4">
    <location>
        <begin position="36"/>
        <end position="40"/>
    </location>
</feature>
<dbReference type="AlphaFoldDB" id="A0A7V2SKM4"/>
<feature type="active site" description="Proton acceptor" evidence="4">
    <location>
        <position position="149"/>
    </location>
</feature>
<dbReference type="Proteomes" id="UP000885722">
    <property type="component" value="Unassembled WGS sequence"/>
</dbReference>
<sequence length="255" mass="27879">MKIELCLSGGALRAAAQIGALRFLEEQGVEIAAVSGSSAGAMIALLIAAGWESGRIEEFLTSLRRRQIFRLGRGPGIFSLKGIEARLREALGPIGDEGLRIPCYSCVTELETAQSRYLDSGDPIANVLASSSLTPLFHPRQIGDAWYIDGGFSDNLPVRPLLDHELPVLSINVNPLTAGVPDSFRSLLLRSLMIMLNSNIRPSVGLSQAHLEVRGIAEMHLFDFSELESALECGYRELRDAWPDLRQKLRDGRVL</sequence>